<comment type="caution">
    <text evidence="2">The sequence shown here is derived from an EMBL/GenBank/DDBJ whole genome shotgun (WGS) entry which is preliminary data.</text>
</comment>
<evidence type="ECO:0000313" key="2">
    <source>
        <dbReference type="EMBL" id="GAA3760256.1"/>
    </source>
</evidence>
<evidence type="ECO:0008006" key="4">
    <source>
        <dbReference type="Google" id="ProtNLM"/>
    </source>
</evidence>
<keyword evidence="3" id="KW-1185">Reference proteome</keyword>
<dbReference type="RefSeq" id="WP_344781385.1">
    <property type="nucleotide sequence ID" value="NZ_BAABAF010000003.1"/>
</dbReference>
<gene>
    <name evidence="2" type="ORF">GCM10022240_11110</name>
</gene>
<feature type="chain" id="PRO_5047124372" description="DNA modification methylase" evidence="1">
    <location>
        <begin position="26"/>
        <end position="166"/>
    </location>
</feature>
<name>A0ABP7GBT4_9MICO</name>
<dbReference type="Proteomes" id="UP001500540">
    <property type="component" value="Unassembled WGS sequence"/>
</dbReference>
<dbReference type="EMBL" id="BAABAF010000003">
    <property type="protein sequence ID" value="GAA3760256.1"/>
    <property type="molecule type" value="Genomic_DNA"/>
</dbReference>
<feature type="signal peptide" evidence="1">
    <location>
        <begin position="1"/>
        <end position="25"/>
    </location>
</feature>
<accession>A0ABP7GBT4</accession>
<proteinExistence type="predicted"/>
<sequence length="166" mass="16364">MKSRLFASVAVCAAVMLGASGCAMISPQGTTIPYSPGDGVNVADAPGAALLVRNALIVANEDGTVGNMIAAVVNLTGDPQTLNVQVGTGSSAINETVPVPAHSVASLGGSADPLRLDGLNVKPGATVSVYFQSGNASGETANVPVLDGSEEYLASYVPAPAATPAQ</sequence>
<evidence type="ECO:0000256" key="1">
    <source>
        <dbReference type="SAM" id="SignalP"/>
    </source>
</evidence>
<dbReference type="PROSITE" id="PS51257">
    <property type="entry name" value="PROKAR_LIPOPROTEIN"/>
    <property type="match status" value="1"/>
</dbReference>
<organism evidence="2 3">
    <name type="scientific">Microbacterium kribbense</name>
    <dbReference type="NCBI Taxonomy" id="433645"/>
    <lineage>
        <taxon>Bacteria</taxon>
        <taxon>Bacillati</taxon>
        <taxon>Actinomycetota</taxon>
        <taxon>Actinomycetes</taxon>
        <taxon>Micrococcales</taxon>
        <taxon>Microbacteriaceae</taxon>
        <taxon>Microbacterium</taxon>
    </lineage>
</organism>
<reference evidence="3" key="1">
    <citation type="journal article" date="2019" name="Int. J. Syst. Evol. Microbiol.">
        <title>The Global Catalogue of Microorganisms (GCM) 10K type strain sequencing project: providing services to taxonomists for standard genome sequencing and annotation.</title>
        <authorList>
            <consortium name="The Broad Institute Genomics Platform"/>
            <consortium name="The Broad Institute Genome Sequencing Center for Infectious Disease"/>
            <person name="Wu L."/>
            <person name="Ma J."/>
        </authorList>
    </citation>
    <scope>NUCLEOTIDE SEQUENCE [LARGE SCALE GENOMIC DNA]</scope>
    <source>
        <strain evidence="3">JCM 16950</strain>
    </source>
</reference>
<protein>
    <recommendedName>
        <fullName evidence="4">DNA modification methylase</fullName>
    </recommendedName>
</protein>
<evidence type="ECO:0000313" key="3">
    <source>
        <dbReference type="Proteomes" id="UP001500540"/>
    </source>
</evidence>
<keyword evidence="1" id="KW-0732">Signal</keyword>